<feature type="domain" description="5MP1/2-like HEAT" evidence="1">
    <location>
        <begin position="1"/>
        <end position="83"/>
    </location>
</feature>
<dbReference type="InterPro" id="IPR057397">
    <property type="entry name" value="HEAT_5MP1_2"/>
</dbReference>
<accession>A0A1B0C068</accession>
<dbReference type="GO" id="GO:0016020">
    <property type="term" value="C:membrane"/>
    <property type="evidence" value="ECO:0007669"/>
    <property type="project" value="TreeGrafter"/>
</dbReference>
<organism evidence="2 3">
    <name type="scientific">Glossina palpalis gambiensis</name>
    <dbReference type="NCBI Taxonomy" id="67801"/>
    <lineage>
        <taxon>Eukaryota</taxon>
        <taxon>Metazoa</taxon>
        <taxon>Ecdysozoa</taxon>
        <taxon>Arthropoda</taxon>
        <taxon>Hexapoda</taxon>
        <taxon>Insecta</taxon>
        <taxon>Pterygota</taxon>
        <taxon>Neoptera</taxon>
        <taxon>Endopterygota</taxon>
        <taxon>Diptera</taxon>
        <taxon>Brachycera</taxon>
        <taxon>Muscomorpha</taxon>
        <taxon>Hippoboscoidea</taxon>
        <taxon>Glossinidae</taxon>
        <taxon>Glossina</taxon>
    </lineage>
</organism>
<dbReference type="InterPro" id="IPR051245">
    <property type="entry name" value="eIF5-mimic_regulator"/>
</dbReference>
<dbReference type="VEuPathDB" id="VectorBase:GPPI045673"/>
<dbReference type="GO" id="GO:0005737">
    <property type="term" value="C:cytoplasm"/>
    <property type="evidence" value="ECO:0007669"/>
    <property type="project" value="TreeGrafter"/>
</dbReference>
<sequence>MEAVRNQEQVFVNLMRRFKYLEKMFEEEMKQILVFIKSFTPGERIKLTLMPALTLCNGSVPPNVLLVLDNGHLIKDGIDLDFL</sequence>
<reference evidence="3" key="1">
    <citation type="submission" date="2015-01" db="EMBL/GenBank/DDBJ databases">
        <authorList>
            <person name="Aksoy S."/>
            <person name="Warren W."/>
            <person name="Wilson R.K."/>
        </authorList>
    </citation>
    <scope>NUCLEOTIDE SEQUENCE [LARGE SCALE GENOMIC DNA]</scope>
    <source>
        <strain evidence="3">IAEA</strain>
    </source>
</reference>
<dbReference type="EMBL" id="JXJN01023472">
    <property type="status" value="NOT_ANNOTATED_CDS"/>
    <property type="molecule type" value="Genomic_DNA"/>
</dbReference>
<reference evidence="2" key="2">
    <citation type="submission" date="2020-05" db="UniProtKB">
        <authorList>
            <consortium name="EnsemblMetazoa"/>
        </authorList>
    </citation>
    <scope>IDENTIFICATION</scope>
    <source>
        <strain evidence="2">IAEA</strain>
    </source>
</reference>
<evidence type="ECO:0000313" key="3">
    <source>
        <dbReference type="Proteomes" id="UP000092460"/>
    </source>
</evidence>
<dbReference type="PANTHER" id="PTHR14208">
    <property type="entry name" value="BASIC LEUCINE ZIPPER AND W2 DOMAIN-CONTAINING PROTEIN"/>
    <property type="match status" value="1"/>
</dbReference>
<evidence type="ECO:0000259" key="1">
    <source>
        <dbReference type="Pfam" id="PF25504"/>
    </source>
</evidence>
<dbReference type="EnsemblMetazoa" id="GPPI045673-RA">
    <property type="protein sequence ID" value="GPPI045673-PA"/>
    <property type="gene ID" value="GPPI045673"/>
</dbReference>
<dbReference type="Pfam" id="PF25504">
    <property type="entry name" value="HEAT_5MP1_2"/>
    <property type="match status" value="1"/>
</dbReference>
<keyword evidence="3" id="KW-1185">Reference proteome</keyword>
<name>A0A1B0C068_9MUSC</name>
<dbReference type="STRING" id="67801.A0A1B0C068"/>
<proteinExistence type="predicted"/>
<dbReference type="AlphaFoldDB" id="A0A1B0C068"/>
<dbReference type="PANTHER" id="PTHR14208:SF2">
    <property type="entry name" value="PROTEIN KRASAVIETZ"/>
    <property type="match status" value="1"/>
</dbReference>
<evidence type="ECO:0000313" key="2">
    <source>
        <dbReference type="EnsemblMetazoa" id="GPPI045673-PA"/>
    </source>
</evidence>
<dbReference type="Proteomes" id="UP000092460">
    <property type="component" value="Unassembled WGS sequence"/>
</dbReference>
<protein>
    <recommendedName>
        <fullName evidence="1">5MP1/2-like HEAT domain-containing protein</fullName>
    </recommendedName>
</protein>